<dbReference type="EMBL" id="KN744677">
    <property type="protein sequence ID" value="KIH52061.1"/>
    <property type="molecule type" value="Genomic_DNA"/>
</dbReference>
<evidence type="ECO:0000313" key="2">
    <source>
        <dbReference type="EMBL" id="KIH52061.1"/>
    </source>
</evidence>
<sequence length="100" mass="11011">MSSPGKPTFVTACPPALSSGKGAMSGGSMQKTFHEAMRQRRTSLPANSLTLGKLQEAIAVRMGRLMQPHLHVDRGIFRRTLCPEHIHYVALCLLNRLLND</sequence>
<name>A0A0C2G4T1_9BILA</name>
<gene>
    <name evidence="2" type="ORF">ANCDUO_17845</name>
</gene>
<evidence type="ECO:0000256" key="1">
    <source>
        <dbReference type="SAM" id="MobiDB-lite"/>
    </source>
</evidence>
<protein>
    <submittedName>
        <fullName evidence="2">Uncharacterized protein</fullName>
    </submittedName>
</protein>
<organism evidence="2 3">
    <name type="scientific">Ancylostoma duodenale</name>
    <dbReference type="NCBI Taxonomy" id="51022"/>
    <lineage>
        <taxon>Eukaryota</taxon>
        <taxon>Metazoa</taxon>
        <taxon>Ecdysozoa</taxon>
        <taxon>Nematoda</taxon>
        <taxon>Chromadorea</taxon>
        <taxon>Rhabditida</taxon>
        <taxon>Rhabditina</taxon>
        <taxon>Rhabditomorpha</taxon>
        <taxon>Strongyloidea</taxon>
        <taxon>Ancylostomatidae</taxon>
        <taxon>Ancylostomatinae</taxon>
        <taxon>Ancylostoma</taxon>
    </lineage>
</organism>
<feature type="region of interest" description="Disordered" evidence="1">
    <location>
        <begin position="1"/>
        <end position="46"/>
    </location>
</feature>
<feature type="compositionally biased region" description="Low complexity" evidence="1">
    <location>
        <begin position="18"/>
        <end position="29"/>
    </location>
</feature>
<evidence type="ECO:0000313" key="3">
    <source>
        <dbReference type="Proteomes" id="UP000054047"/>
    </source>
</evidence>
<dbReference type="Proteomes" id="UP000054047">
    <property type="component" value="Unassembled WGS sequence"/>
</dbReference>
<dbReference type="AlphaFoldDB" id="A0A0C2G4T1"/>
<proteinExistence type="predicted"/>
<keyword evidence="3" id="KW-1185">Reference proteome</keyword>
<accession>A0A0C2G4T1</accession>
<reference evidence="2 3" key="1">
    <citation type="submission" date="2013-12" db="EMBL/GenBank/DDBJ databases">
        <title>Draft genome of the parsitic nematode Ancylostoma duodenale.</title>
        <authorList>
            <person name="Mitreva M."/>
        </authorList>
    </citation>
    <scope>NUCLEOTIDE SEQUENCE [LARGE SCALE GENOMIC DNA]</scope>
    <source>
        <strain evidence="2 3">Zhejiang</strain>
    </source>
</reference>